<comment type="caution">
    <text evidence="1">The sequence shown here is derived from an EMBL/GenBank/DDBJ whole genome shotgun (WGS) entry which is preliminary data.</text>
</comment>
<gene>
    <name evidence="1" type="ORF">GALL_126640</name>
</gene>
<reference evidence="1" key="1">
    <citation type="submission" date="2016-10" db="EMBL/GenBank/DDBJ databases">
        <title>Sequence of Gallionella enrichment culture.</title>
        <authorList>
            <person name="Poehlein A."/>
            <person name="Muehling M."/>
            <person name="Daniel R."/>
        </authorList>
    </citation>
    <scope>NUCLEOTIDE SEQUENCE</scope>
</reference>
<dbReference type="AlphaFoldDB" id="A0A1J5SA94"/>
<accession>A0A1J5SA94</accession>
<sequence>MGVEASLLTIMKTRILLLAVALATTGFAETTQAPAAPAQIAASTSYQADPAAMPVPNQTVYLPQLPSAGQLTAAAAAQGFTVDRIVQTPTQITAVYRTPAGQTNTVAYLMLPAAGAPTAQVVVPQAPVTSTVIVTRPAPVYYYRDYDDGGFCDPWPWYGPVSVGFGWNWGGHWGGHRDFDDDGFHRWRR</sequence>
<dbReference type="EMBL" id="MLJW01000052">
    <property type="protein sequence ID" value="OIR05106.1"/>
    <property type="molecule type" value="Genomic_DNA"/>
</dbReference>
<name>A0A1J5SA94_9ZZZZ</name>
<evidence type="ECO:0000313" key="1">
    <source>
        <dbReference type="EMBL" id="OIR05106.1"/>
    </source>
</evidence>
<proteinExistence type="predicted"/>
<organism evidence="1">
    <name type="scientific">mine drainage metagenome</name>
    <dbReference type="NCBI Taxonomy" id="410659"/>
    <lineage>
        <taxon>unclassified sequences</taxon>
        <taxon>metagenomes</taxon>
        <taxon>ecological metagenomes</taxon>
    </lineage>
</organism>
<protein>
    <submittedName>
        <fullName evidence="1">Uncharacterized protein</fullName>
    </submittedName>
</protein>